<comment type="caution">
    <text evidence="3">The sequence shown here is derived from an EMBL/GenBank/DDBJ whole genome shotgun (WGS) entry which is preliminary data.</text>
</comment>
<dbReference type="Pfam" id="PF15420">
    <property type="entry name" value="Abhydrolase_9_N"/>
    <property type="match status" value="1"/>
</dbReference>
<dbReference type="RefSeq" id="WP_343991539.1">
    <property type="nucleotide sequence ID" value="NZ_BAAANB010000021.1"/>
</dbReference>
<keyword evidence="4" id="KW-1185">Reference proteome</keyword>
<reference evidence="4" key="1">
    <citation type="journal article" date="2019" name="Int. J. Syst. Evol. Microbiol.">
        <title>The Global Catalogue of Microorganisms (GCM) 10K type strain sequencing project: providing services to taxonomists for standard genome sequencing and annotation.</title>
        <authorList>
            <consortium name="The Broad Institute Genomics Platform"/>
            <consortium name="The Broad Institute Genome Sequencing Center for Infectious Disease"/>
            <person name="Wu L."/>
            <person name="Ma J."/>
        </authorList>
    </citation>
    <scope>NUCLEOTIDE SEQUENCE [LARGE SCALE GENOMIC DNA]</scope>
    <source>
        <strain evidence="4">JCM 14283</strain>
    </source>
</reference>
<dbReference type="Proteomes" id="UP001501285">
    <property type="component" value="Unassembled WGS sequence"/>
</dbReference>
<protein>
    <recommendedName>
        <fullName evidence="5">Alpha/beta-hydrolase family protein</fullName>
    </recommendedName>
</protein>
<proteinExistence type="predicted"/>
<feature type="domain" description="Alpha/beta-hydrolase N-terminal" evidence="2">
    <location>
        <begin position="206"/>
        <end position="317"/>
    </location>
</feature>
<dbReference type="EMBL" id="BAAANB010000021">
    <property type="protein sequence ID" value="GAA2032762.1"/>
    <property type="molecule type" value="Genomic_DNA"/>
</dbReference>
<feature type="domain" description="Alpha/beta-hydrolase catalytic" evidence="1">
    <location>
        <begin position="358"/>
        <end position="644"/>
    </location>
</feature>
<sequence length="667" mass="72043">MEQSDFVQTGQKVGLVMASVVTPSTLAPSLSRRSWQDQGLITGLSTGTHYLLALTSQDLIDVVARAAGGAATAWELFPESWPEDRRSSVAALGCELATVPLGLGLTAYLDRRGVRTAREGFQRQLAWRLGSTALAGTVLIAATAGVRRLDRALGAQGRLAALPLSVPVGLATSAVLERIRAAGVVPEPHGPDVRDVVDEVEDVPRAKGLAAGAVVLATLYGAAWGERWTAQQVRRLSPGAAPGTGLAWQLTSHAAFVAAGGLVLTVLWTRAMQGVEAVTTTVDPWMREAPGVWTDPLVSGDPASLVSWDSLGREGRRHAVSFVRPEPVVAPPPLPDGTVPGDLSIPTVMGEPARAHPVQVFVGLESGATPMERVELAIAEMDRTDAWSRSLLMLVSPTGTGYVNYVAMAAAQYLTRGDVATVTMQYSKRPSPLSLGKVRDAREQNRLLWLRILQRVRDLAPADRPEVVLFGESLGAHTSQDVLLGWGTLGPQALGIDRALWIGTPGGSKWMHEVTGPARPDVDPSLVTVVNDHEQLLALGEEARSRLRYVLLSHDNDGVTKFGLDLLNRRPAWLGPERPRHEDVPGRSPRGIPAGMRWRPVTTFFQTLVDMKNAQVPGQFRAWAHDYRADLPEFVRDVYGLECTHEQMAAIQQAVRRREAYREGAFS</sequence>
<evidence type="ECO:0000259" key="1">
    <source>
        <dbReference type="Pfam" id="PF10081"/>
    </source>
</evidence>
<dbReference type="InterPro" id="IPR027788">
    <property type="entry name" value="Alpha/beta-hydrolase_N_dom"/>
</dbReference>
<evidence type="ECO:0000313" key="4">
    <source>
        <dbReference type="Proteomes" id="UP001501285"/>
    </source>
</evidence>
<evidence type="ECO:0000259" key="2">
    <source>
        <dbReference type="Pfam" id="PF15420"/>
    </source>
</evidence>
<evidence type="ECO:0000313" key="3">
    <source>
        <dbReference type="EMBL" id="GAA2032762.1"/>
    </source>
</evidence>
<gene>
    <name evidence="3" type="ORF">GCM10009740_23710</name>
</gene>
<dbReference type="Pfam" id="PF10081">
    <property type="entry name" value="Abhydrolase_9"/>
    <property type="match status" value="1"/>
</dbReference>
<evidence type="ECO:0008006" key="5">
    <source>
        <dbReference type="Google" id="ProtNLM"/>
    </source>
</evidence>
<organism evidence="3 4">
    <name type="scientific">Terrabacter terrae</name>
    <dbReference type="NCBI Taxonomy" id="318434"/>
    <lineage>
        <taxon>Bacteria</taxon>
        <taxon>Bacillati</taxon>
        <taxon>Actinomycetota</taxon>
        <taxon>Actinomycetes</taxon>
        <taxon>Micrococcales</taxon>
        <taxon>Intrasporangiaceae</taxon>
        <taxon>Terrabacter</taxon>
    </lineage>
</organism>
<name>A0ABP5FS00_9MICO</name>
<dbReference type="InterPro" id="IPR027787">
    <property type="entry name" value="Alpha/beta-hydrolase_catalytic"/>
</dbReference>
<accession>A0ABP5FS00</accession>